<reference evidence="2 3" key="1">
    <citation type="submission" date="2016-10" db="EMBL/GenBank/DDBJ databases">
        <authorList>
            <person name="Cai Z."/>
        </authorList>
    </citation>
    <scope>NUCLEOTIDE SEQUENCE [LARGE SCALE GENOMIC DNA]</scope>
</reference>
<proteinExistence type="predicted"/>
<keyword evidence="3" id="KW-1185">Reference proteome</keyword>
<organism evidence="2 3">
    <name type="scientific">Tetradesmus obliquus</name>
    <name type="common">Green alga</name>
    <name type="synonym">Acutodesmus obliquus</name>
    <dbReference type="NCBI Taxonomy" id="3088"/>
    <lineage>
        <taxon>Eukaryota</taxon>
        <taxon>Viridiplantae</taxon>
        <taxon>Chlorophyta</taxon>
        <taxon>core chlorophytes</taxon>
        <taxon>Chlorophyceae</taxon>
        <taxon>CS clade</taxon>
        <taxon>Sphaeropleales</taxon>
        <taxon>Scenedesmaceae</taxon>
        <taxon>Tetradesmus</taxon>
    </lineage>
</organism>
<evidence type="ECO:0000313" key="2">
    <source>
        <dbReference type="EMBL" id="SZX70040.1"/>
    </source>
</evidence>
<keyword evidence="1" id="KW-0732">Signal</keyword>
<feature type="signal peptide" evidence="1">
    <location>
        <begin position="1"/>
        <end position="21"/>
    </location>
</feature>
<gene>
    <name evidence="2" type="ORF">BQ4739_LOCUS10291</name>
</gene>
<accession>A0A383VYN8</accession>
<dbReference type="Proteomes" id="UP000256970">
    <property type="component" value="Unassembled WGS sequence"/>
</dbReference>
<evidence type="ECO:0000313" key="3">
    <source>
        <dbReference type="Proteomes" id="UP000256970"/>
    </source>
</evidence>
<dbReference type="AlphaFoldDB" id="A0A383VYN8"/>
<feature type="chain" id="PRO_5016871887" evidence="1">
    <location>
        <begin position="22"/>
        <end position="230"/>
    </location>
</feature>
<evidence type="ECO:0000256" key="1">
    <source>
        <dbReference type="SAM" id="SignalP"/>
    </source>
</evidence>
<protein>
    <submittedName>
        <fullName evidence="2">Uncharacterized protein</fullName>
    </submittedName>
</protein>
<dbReference type="EMBL" id="FNXT01000969">
    <property type="protein sequence ID" value="SZX70040.1"/>
    <property type="molecule type" value="Genomic_DNA"/>
</dbReference>
<sequence>MKASYMAAALLCLALCTGAIASSLHDAALPCLDVQPGGLRQLQGDDLDDVLEHMADKSSDAVDAIKYMATAKLEGVQTFASDSAEAAARAAKRIQKADARLAGVVSTTSKNTAKATGAALAATATDAAVRMWDAATPHKGPIKEMAAGVAKFALGVNAKIKTKEAERTAAWGAKRVKRATAKNADSHADALRDAAEDAAHAAKKAALRDAIAKQRAAMAVSDVAKSVLKP</sequence>
<name>A0A383VYN8_TETOB</name>